<feature type="region of interest" description="Disordered" evidence="3">
    <location>
        <begin position="399"/>
        <end position="483"/>
    </location>
</feature>
<evidence type="ECO:0000313" key="6">
    <source>
        <dbReference type="EMBL" id="KAF4675136.1"/>
    </source>
</evidence>
<dbReference type="InterPro" id="IPR020568">
    <property type="entry name" value="Ribosomal_Su5_D2-typ_SF"/>
</dbReference>
<evidence type="ECO:0000259" key="4">
    <source>
        <dbReference type="SMART" id="SM00853"/>
    </source>
</evidence>
<dbReference type="SUPFAM" id="SSF142897">
    <property type="entry name" value="TFB5-like"/>
    <property type="match status" value="1"/>
</dbReference>
<comment type="similarity">
    <text evidence="1">Belongs to the DNA mismatch repair MutL/HexB family.</text>
</comment>
<feature type="compositionally biased region" description="Polar residues" evidence="3">
    <location>
        <begin position="407"/>
        <end position="417"/>
    </location>
</feature>
<dbReference type="SMART" id="SM01340">
    <property type="entry name" value="DNA_mis_repair"/>
    <property type="match status" value="1"/>
</dbReference>
<evidence type="ECO:0000256" key="2">
    <source>
        <dbReference type="ARBA" id="ARBA00022763"/>
    </source>
</evidence>
<dbReference type="InterPro" id="IPR035935">
    <property type="entry name" value="TFB5-like_sf"/>
</dbReference>
<dbReference type="InterPro" id="IPR036890">
    <property type="entry name" value="HATPase_C_sf"/>
</dbReference>
<protein>
    <submittedName>
        <fullName evidence="6">ATP-binding mismatch repair protein</fullName>
    </submittedName>
</protein>
<dbReference type="GO" id="GO:0006298">
    <property type="term" value="P:mismatch repair"/>
    <property type="evidence" value="ECO:0007669"/>
    <property type="project" value="InterPro"/>
</dbReference>
<evidence type="ECO:0000256" key="3">
    <source>
        <dbReference type="SAM" id="MobiDB-lite"/>
    </source>
</evidence>
<dbReference type="Gene3D" id="3.30.1540.20">
    <property type="entry name" value="MutL, C-terminal domain, dimerisation subdomain"/>
    <property type="match status" value="2"/>
</dbReference>
<feature type="compositionally biased region" description="Basic and acidic residues" evidence="3">
    <location>
        <begin position="464"/>
        <end position="478"/>
    </location>
</feature>
<dbReference type="CDD" id="cd16926">
    <property type="entry name" value="HATPase_MutL-MLH-PMS-like"/>
    <property type="match status" value="1"/>
</dbReference>
<dbReference type="Gene3D" id="3.30.70.1220">
    <property type="entry name" value="TFB5-like"/>
    <property type="match status" value="1"/>
</dbReference>
<accession>A0A7J6MUN2</accession>
<name>A0A7J6MUN2_PEROL</name>
<comment type="caution">
    <text evidence="6">The sequence shown here is derived from an EMBL/GenBank/DDBJ whole genome shotgun (WGS) entry which is preliminary data.</text>
</comment>
<dbReference type="GO" id="GO:0016887">
    <property type="term" value="F:ATP hydrolysis activity"/>
    <property type="evidence" value="ECO:0007669"/>
    <property type="project" value="InterPro"/>
</dbReference>
<dbReference type="Proteomes" id="UP000572268">
    <property type="component" value="Unassembled WGS sequence"/>
</dbReference>
<feature type="region of interest" description="Disordered" evidence="3">
    <location>
        <begin position="496"/>
        <end position="639"/>
    </location>
</feature>
<dbReference type="InterPro" id="IPR013507">
    <property type="entry name" value="DNA_mismatch_S5_2-like"/>
</dbReference>
<dbReference type="Gene3D" id="3.30.1370.100">
    <property type="entry name" value="MutL, C-terminal domain, regulatory subdomain"/>
    <property type="match status" value="1"/>
</dbReference>
<dbReference type="Pfam" id="PF13589">
    <property type="entry name" value="HATPase_c_3"/>
    <property type="match status" value="1"/>
</dbReference>
<dbReference type="GO" id="GO:0030983">
    <property type="term" value="F:mismatched DNA binding"/>
    <property type="evidence" value="ECO:0007669"/>
    <property type="project" value="InterPro"/>
</dbReference>
<dbReference type="InterPro" id="IPR038973">
    <property type="entry name" value="MutL/Mlh/Pms-like"/>
</dbReference>
<dbReference type="NCBIfam" id="TIGR00585">
    <property type="entry name" value="mutl"/>
    <property type="match status" value="1"/>
</dbReference>
<feature type="region of interest" description="Disordered" evidence="3">
    <location>
        <begin position="1032"/>
        <end position="1089"/>
    </location>
</feature>
<dbReference type="Gene3D" id="3.30.565.10">
    <property type="entry name" value="Histidine kinase-like ATPase, C-terminal domain"/>
    <property type="match status" value="1"/>
</dbReference>
<dbReference type="GO" id="GO:0000439">
    <property type="term" value="C:transcription factor TFIIH core complex"/>
    <property type="evidence" value="ECO:0007669"/>
    <property type="project" value="InterPro"/>
</dbReference>
<feature type="compositionally biased region" description="Polar residues" evidence="3">
    <location>
        <begin position="542"/>
        <end position="552"/>
    </location>
</feature>
<sequence>MSSASPGKQEGEIAALTRDVVDSICAAQVVTSLSQCVKELLENSLDAGASSITITLVNNGIDMISVSDDGCGVSEENWSTLCRWHATSKVDTLDGRTDDLRLGYSDFGFRGEALAAMCGLSNGGVIVLTRTGDSQLGLGRVLVYDKTGRLASSDGEAARGVGTTVTVRGLFKGLPVRLREFERSAKKQVTATVELIQAYAVIRHDVAFRLSCDGRSLLATNAESDMDTAIRKVCCLSPAELLGMTRIELNGEDSRWTLKAWLSPPTSVVRPGVVHAQWLYVGGRPVDMPVRVSRTINQLYKRFQTTLALERKSGRTWIAVLSVELGDDVDAADVNSSKDKRAVILDFEAELCDKITERVEEDWSSASSQTAVQVGSSCKQQRRLDDWLRKDDSIMVKAPTKKEEQCARTQRQEQWTPRSAGRPEVPAPRKSIITPPARHSDCPPVGDLIRVSVPPSTQLRKRRDSLDTPRKEPRHETDSPASALLVRTVQDVLAESARKSRNSEIRDTTQSEIASEPCEEEESPVEVPASIADDSHRETVGSGDSRTISSSLSDDRLTADITTQLRSRAGDSFAPSESSGVTESSAAEIQEQMEDAASDVGDFKVGDGAGELISASRKRQREESPESIGRKLMKVSTPPDDQAGDEFDQGFNATFHVKLGKKHFEAMRVIGQFNKGFIITVLEGRWLFILDQHACDEKTIFETLNRTSELKSQPMVVPVRLSLPPPIESCIRSSRKEIEVSGSRQSCSVMALFYCASDTPSRRSLSKVNPLAAPLFQACGFRFNFDDEAPIGSRVQLTSLGVASGLGFERSRPLTKEDFVDLASLLLDRGATGRPDDEAPSASLFWSSSLGHCLRPPRVWSMLASRACRTAIMIGDSLGRKKMEGVVRKMAGLNQPWNCPHGRPTMRLLAKLSACGRGKDTVIQEYAAEPFDNLLERLECLSLADRLHEEAGCRTALQCRRPHPLQGLLSEGVVVKGDMAIIAICKHLNGMAGSKGGFILRELDDNTLFCKTSVQDWLRMDVSKELSKLLSLGEDSPADGRSPDDNWGFGATPPDSSVDGGSSSRRAGSKKRGRRTGTSVSTSKRTKKW</sequence>
<feature type="compositionally biased region" description="Polar residues" evidence="3">
    <location>
        <begin position="575"/>
        <end position="587"/>
    </location>
</feature>
<dbReference type="FunFam" id="3.30.565.10:FF:000017">
    <property type="entry name" value="PMS1 homolog 1, mismatch repair system component"/>
    <property type="match status" value="1"/>
</dbReference>
<dbReference type="PANTHER" id="PTHR10073">
    <property type="entry name" value="DNA MISMATCH REPAIR PROTEIN MLH, PMS, MUTL"/>
    <property type="match status" value="1"/>
</dbReference>
<dbReference type="InterPro" id="IPR042121">
    <property type="entry name" value="MutL_C_regsub"/>
</dbReference>
<keyword evidence="2" id="KW-0227">DNA damage</keyword>
<evidence type="ECO:0000313" key="7">
    <source>
        <dbReference type="Proteomes" id="UP000572268"/>
    </source>
</evidence>
<proteinExistence type="inferred from homology"/>
<keyword evidence="6" id="KW-0067">ATP-binding</keyword>
<dbReference type="InterPro" id="IPR014721">
    <property type="entry name" value="Ribsml_uS5_D2-typ_fold_subgr"/>
</dbReference>
<evidence type="ECO:0000256" key="1">
    <source>
        <dbReference type="ARBA" id="ARBA00006082"/>
    </source>
</evidence>
<gene>
    <name evidence="6" type="primary">PMS1_1</name>
    <name evidence="6" type="ORF">FOL46_002721</name>
</gene>
<dbReference type="GO" id="GO:0005524">
    <property type="term" value="F:ATP binding"/>
    <property type="evidence" value="ECO:0007669"/>
    <property type="project" value="UniProtKB-KW"/>
</dbReference>
<dbReference type="SMART" id="SM00853">
    <property type="entry name" value="MutL_C"/>
    <property type="match status" value="1"/>
</dbReference>
<dbReference type="PANTHER" id="PTHR10073:SF52">
    <property type="entry name" value="MISMATCH REPAIR ENDONUCLEASE PMS2"/>
    <property type="match status" value="1"/>
</dbReference>
<dbReference type="SUPFAM" id="SSF54211">
    <property type="entry name" value="Ribosomal protein S5 domain 2-like"/>
    <property type="match status" value="1"/>
</dbReference>
<dbReference type="PROSITE" id="PS00058">
    <property type="entry name" value="DNA_MISMATCH_REPAIR_1"/>
    <property type="match status" value="1"/>
</dbReference>
<dbReference type="InterPro" id="IPR037198">
    <property type="entry name" value="MutL_C_sf"/>
</dbReference>
<dbReference type="InterPro" id="IPR042120">
    <property type="entry name" value="MutL_C_dimsub"/>
</dbReference>
<dbReference type="GO" id="GO:0140664">
    <property type="term" value="F:ATP-dependent DNA damage sensor activity"/>
    <property type="evidence" value="ECO:0007669"/>
    <property type="project" value="InterPro"/>
</dbReference>
<feature type="domain" description="DNA mismatch repair protein S5" evidence="5">
    <location>
        <begin position="230"/>
        <end position="364"/>
    </location>
</feature>
<dbReference type="InterPro" id="IPR014790">
    <property type="entry name" value="MutL_C"/>
</dbReference>
<reference evidence="6 7" key="1">
    <citation type="submission" date="2020-04" db="EMBL/GenBank/DDBJ databases">
        <title>Perkinsus olseni comparative genomics.</title>
        <authorList>
            <person name="Bogema D.R."/>
        </authorList>
    </citation>
    <scope>NUCLEOTIDE SEQUENCE [LARGE SCALE GENOMIC DNA]</scope>
    <source>
        <strain evidence="6">ATCC PRA-31</strain>
    </source>
</reference>
<dbReference type="GO" id="GO:0006289">
    <property type="term" value="P:nucleotide-excision repair"/>
    <property type="evidence" value="ECO:0007669"/>
    <property type="project" value="InterPro"/>
</dbReference>
<dbReference type="InterPro" id="IPR014762">
    <property type="entry name" value="DNA_mismatch_repair_CS"/>
</dbReference>
<dbReference type="Pfam" id="PF06331">
    <property type="entry name" value="Tfb5"/>
    <property type="match status" value="1"/>
</dbReference>
<dbReference type="InterPro" id="IPR009400">
    <property type="entry name" value="TFIIH_TTDA/Tfb5"/>
</dbReference>
<keyword evidence="6" id="KW-0547">Nucleotide-binding</keyword>
<organism evidence="6 7">
    <name type="scientific">Perkinsus olseni</name>
    <name type="common">Perkinsus atlanticus</name>
    <dbReference type="NCBI Taxonomy" id="32597"/>
    <lineage>
        <taxon>Eukaryota</taxon>
        <taxon>Sar</taxon>
        <taxon>Alveolata</taxon>
        <taxon>Perkinsozoa</taxon>
        <taxon>Perkinsea</taxon>
        <taxon>Perkinsida</taxon>
        <taxon>Perkinsidae</taxon>
        <taxon>Perkinsus</taxon>
    </lineage>
</organism>
<dbReference type="InterPro" id="IPR002099">
    <property type="entry name" value="MutL/Mlh/PMS"/>
</dbReference>
<dbReference type="Gene3D" id="3.30.230.10">
    <property type="match status" value="1"/>
</dbReference>
<evidence type="ECO:0000259" key="5">
    <source>
        <dbReference type="SMART" id="SM01340"/>
    </source>
</evidence>
<feature type="compositionally biased region" description="Basic and acidic residues" evidence="3">
    <location>
        <begin position="496"/>
        <end position="509"/>
    </location>
</feature>
<dbReference type="AlphaFoldDB" id="A0A7J6MUN2"/>
<dbReference type="GO" id="GO:0006367">
    <property type="term" value="P:transcription initiation at RNA polymerase II promoter"/>
    <property type="evidence" value="ECO:0007669"/>
    <property type="project" value="InterPro"/>
</dbReference>
<dbReference type="SMART" id="SM01395">
    <property type="entry name" value="Tbf5"/>
    <property type="match status" value="1"/>
</dbReference>
<dbReference type="SUPFAM" id="SSF55874">
    <property type="entry name" value="ATPase domain of HSP90 chaperone/DNA topoisomerase II/histidine kinase"/>
    <property type="match status" value="1"/>
</dbReference>
<feature type="domain" description="MutL C-terminal dimerisation" evidence="4">
    <location>
        <begin position="669"/>
        <end position="878"/>
    </location>
</feature>
<dbReference type="GO" id="GO:0032389">
    <property type="term" value="C:MutLalpha complex"/>
    <property type="evidence" value="ECO:0007669"/>
    <property type="project" value="TreeGrafter"/>
</dbReference>
<dbReference type="Pfam" id="PF08676">
    <property type="entry name" value="MutL_C"/>
    <property type="match status" value="1"/>
</dbReference>
<dbReference type="EMBL" id="JABANN010000019">
    <property type="protein sequence ID" value="KAF4675136.1"/>
    <property type="molecule type" value="Genomic_DNA"/>
</dbReference>
<dbReference type="SUPFAM" id="SSF118116">
    <property type="entry name" value="DNA mismatch repair protein MutL"/>
    <property type="match status" value="2"/>
</dbReference>